<evidence type="ECO:0000256" key="6">
    <source>
        <dbReference type="ARBA" id="ARBA00023136"/>
    </source>
</evidence>
<name>A0A3A3FV26_9BURK</name>
<evidence type="ECO:0000256" key="1">
    <source>
        <dbReference type="ARBA" id="ARBA00004167"/>
    </source>
</evidence>
<dbReference type="InterPro" id="IPR012902">
    <property type="entry name" value="N_methyl_site"/>
</dbReference>
<organism evidence="8 9">
    <name type="scientific">Noviherbaspirillum saxi</name>
    <dbReference type="NCBI Taxonomy" id="2320863"/>
    <lineage>
        <taxon>Bacteria</taxon>
        <taxon>Pseudomonadati</taxon>
        <taxon>Pseudomonadota</taxon>
        <taxon>Betaproteobacteria</taxon>
        <taxon>Burkholderiales</taxon>
        <taxon>Oxalobacteraceae</taxon>
        <taxon>Noviherbaspirillum</taxon>
    </lineage>
</organism>
<dbReference type="GO" id="GO:0015627">
    <property type="term" value="C:type II protein secretion system complex"/>
    <property type="evidence" value="ECO:0007669"/>
    <property type="project" value="InterPro"/>
</dbReference>
<sequence length="140" mass="14109">MVQTAQRGFTLIELMIVVAIIGILAAVALPAYQDYTKKARFSEVQGLAEGLKSLVTTCASEDSGSFTNCDSGSSGIPAALAAATTNTATLSVADGVISGAATAAADSITTELRPAFNSASSIITWTNAGGCVAKGWCKAN</sequence>
<accession>A0A3A3FV26</accession>
<dbReference type="Pfam" id="PF07963">
    <property type="entry name" value="N_methyl"/>
    <property type="match status" value="1"/>
</dbReference>
<reference evidence="9" key="1">
    <citation type="submission" date="2018-09" db="EMBL/GenBank/DDBJ databases">
        <authorList>
            <person name="Zhu H."/>
        </authorList>
    </citation>
    <scope>NUCLEOTIDE SEQUENCE [LARGE SCALE GENOMIC DNA]</scope>
    <source>
        <strain evidence="9">K1R23-30</strain>
    </source>
</reference>
<evidence type="ECO:0000256" key="5">
    <source>
        <dbReference type="ARBA" id="ARBA00022989"/>
    </source>
</evidence>
<evidence type="ECO:0000313" key="9">
    <source>
        <dbReference type="Proteomes" id="UP000265955"/>
    </source>
</evidence>
<proteinExistence type="inferred from homology"/>
<evidence type="ECO:0000256" key="2">
    <source>
        <dbReference type="ARBA" id="ARBA00005233"/>
    </source>
</evidence>
<feature type="transmembrane region" description="Helical" evidence="7">
    <location>
        <begin position="12"/>
        <end position="32"/>
    </location>
</feature>
<keyword evidence="6 7" id="KW-0472">Membrane</keyword>
<protein>
    <submittedName>
        <fullName evidence="8">Prepilin-type N-terminal cleavage/methylation domain-containing protein</fullName>
    </submittedName>
</protein>
<dbReference type="SUPFAM" id="SSF54523">
    <property type="entry name" value="Pili subunits"/>
    <property type="match status" value="1"/>
</dbReference>
<keyword evidence="4 7" id="KW-0812">Transmembrane</keyword>
<comment type="similarity">
    <text evidence="2">Belongs to the N-Me-Phe pilin family.</text>
</comment>
<evidence type="ECO:0000313" key="8">
    <source>
        <dbReference type="EMBL" id="RJF99946.1"/>
    </source>
</evidence>
<dbReference type="PANTHER" id="PTHR30093:SF34">
    <property type="entry name" value="PREPILIN PEPTIDASE-DEPENDENT PROTEIN D"/>
    <property type="match status" value="1"/>
</dbReference>
<dbReference type="InterPro" id="IPR002416">
    <property type="entry name" value="T2SS_protein-GspH"/>
</dbReference>
<dbReference type="Gene3D" id="3.30.700.10">
    <property type="entry name" value="Glycoprotein, Type 4 Pilin"/>
    <property type="match status" value="1"/>
</dbReference>
<dbReference type="EMBL" id="QYUO01000001">
    <property type="protein sequence ID" value="RJF99946.1"/>
    <property type="molecule type" value="Genomic_DNA"/>
</dbReference>
<dbReference type="PANTHER" id="PTHR30093">
    <property type="entry name" value="GENERAL SECRETION PATHWAY PROTEIN G"/>
    <property type="match status" value="1"/>
</dbReference>
<dbReference type="GO" id="GO:0044096">
    <property type="term" value="C:type IV pilus"/>
    <property type="evidence" value="ECO:0007669"/>
    <property type="project" value="TreeGrafter"/>
</dbReference>
<evidence type="ECO:0000256" key="7">
    <source>
        <dbReference type="SAM" id="Phobius"/>
    </source>
</evidence>
<dbReference type="GO" id="GO:0015628">
    <property type="term" value="P:protein secretion by the type II secretion system"/>
    <property type="evidence" value="ECO:0007669"/>
    <property type="project" value="InterPro"/>
</dbReference>
<dbReference type="InterPro" id="IPR045584">
    <property type="entry name" value="Pilin-like"/>
</dbReference>
<dbReference type="PRINTS" id="PR00885">
    <property type="entry name" value="BCTERIALGSPH"/>
</dbReference>
<dbReference type="NCBIfam" id="TIGR02532">
    <property type="entry name" value="IV_pilin_GFxxxE"/>
    <property type="match status" value="1"/>
</dbReference>
<dbReference type="Proteomes" id="UP000265955">
    <property type="component" value="Unassembled WGS sequence"/>
</dbReference>
<evidence type="ECO:0000256" key="4">
    <source>
        <dbReference type="ARBA" id="ARBA00022692"/>
    </source>
</evidence>
<dbReference type="AlphaFoldDB" id="A0A3A3FV26"/>
<evidence type="ECO:0000256" key="3">
    <source>
        <dbReference type="ARBA" id="ARBA00022481"/>
    </source>
</evidence>
<dbReference type="GO" id="GO:0016020">
    <property type="term" value="C:membrane"/>
    <property type="evidence" value="ECO:0007669"/>
    <property type="project" value="UniProtKB-SubCell"/>
</dbReference>
<keyword evidence="5 7" id="KW-1133">Transmembrane helix</keyword>
<gene>
    <name evidence="8" type="ORF">D3871_04610</name>
</gene>
<comment type="subcellular location">
    <subcellularLocation>
        <location evidence="1">Membrane</location>
        <topology evidence="1">Single-pass membrane protein</topology>
    </subcellularLocation>
</comment>
<keyword evidence="3" id="KW-0488">Methylation</keyword>
<dbReference type="PROSITE" id="PS00409">
    <property type="entry name" value="PROKAR_NTER_METHYL"/>
    <property type="match status" value="1"/>
</dbReference>
<keyword evidence="9" id="KW-1185">Reference proteome</keyword>
<comment type="caution">
    <text evidence="8">The sequence shown here is derived from an EMBL/GenBank/DDBJ whole genome shotgun (WGS) entry which is preliminary data.</text>
</comment>
<dbReference type="OrthoDB" id="8607132at2"/>
<dbReference type="GO" id="GO:0043107">
    <property type="term" value="P:type IV pilus-dependent motility"/>
    <property type="evidence" value="ECO:0007669"/>
    <property type="project" value="TreeGrafter"/>
</dbReference>